<name>A0A5P6VM85_PSEXY</name>
<dbReference type="OrthoDB" id="652307at2"/>
<sequence length="215" mass="24321">MKLVVHHILRGGYTMGVFSKLNRFREAGEEANVNNVERYGTPVRSLFTVSKVVTVHHEIDIVDSNDNVVYSARTKFPSLHDKTDITDANGSQVAHIEKKIFTLHERHIIEMADGKNFEFSNEIFHLVKDVTNIEGLGWQLRGNILGLNFELYDKNDDIIAVIAQKMISLHDKWCVDIYNPDVEKEVVAILITLQHMVKDRENSSSSSSVSVGTAE</sequence>
<accession>A0A5P6VM85</accession>
<dbReference type="InterPro" id="IPR025659">
    <property type="entry name" value="Tubby-like_C"/>
</dbReference>
<organism evidence="2 3">
    <name type="scientific">Pseudobutyrivibrio xylanivorans</name>
    <dbReference type="NCBI Taxonomy" id="185007"/>
    <lineage>
        <taxon>Bacteria</taxon>
        <taxon>Bacillati</taxon>
        <taxon>Bacillota</taxon>
        <taxon>Clostridia</taxon>
        <taxon>Lachnospirales</taxon>
        <taxon>Lachnospiraceae</taxon>
        <taxon>Pseudobutyrivibrio</taxon>
    </lineage>
</organism>
<evidence type="ECO:0000256" key="1">
    <source>
        <dbReference type="ARBA" id="ARBA00005437"/>
    </source>
</evidence>
<dbReference type="InterPro" id="IPR038595">
    <property type="entry name" value="LOR_sf"/>
</dbReference>
<dbReference type="EMBL" id="CP043028">
    <property type="protein sequence ID" value="QFJ53776.1"/>
    <property type="molecule type" value="Genomic_DNA"/>
</dbReference>
<evidence type="ECO:0000313" key="3">
    <source>
        <dbReference type="Proteomes" id="UP000327030"/>
    </source>
</evidence>
<gene>
    <name evidence="2" type="ORF">FXF36_02270</name>
</gene>
<dbReference type="SUPFAM" id="SSF54518">
    <property type="entry name" value="Tubby C-terminal domain-like"/>
    <property type="match status" value="1"/>
</dbReference>
<protein>
    <submittedName>
        <fullName evidence="2">Uncharacterized protein</fullName>
    </submittedName>
</protein>
<dbReference type="Gene3D" id="2.40.160.200">
    <property type="entry name" value="LURP1-related"/>
    <property type="match status" value="1"/>
</dbReference>
<dbReference type="AlphaFoldDB" id="A0A5P6VM85"/>
<reference evidence="3" key="1">
    <citation type="submission" date="2019-08" db="EMBL/GenBank/DDBJ databases">
        <title>Complete Genome Sequence of the Polysaccharide-Degrading Rumen Bacterium Pseudobutyrivibrio xylanivorans MA3014.</title>
        <authorList>
            <person name="Palevich N."/>
            <person name="Maclean P.H."/>
            <person name="Kelly W.J."/>
            <person name="Leahy S.C."/>
            <person name="Rakonjac J."/>
            <person name="Attwood G.T."/>
        </authorList>
    </citation>
    <scope>NUCLEOTIDE SEQUENCE [LARGE SCALE GENOMIC DNA]</scope>
    <source>
        <strain evidence="3">MA3014</strain>
    </source>
</reference>
<dbReference type="InterPro" id="IPR007612">
    <property type="entry name" value="LOR"/>
</dbReference>
<dbReference type="Pfam" id="PF04525">
    <property type="entry name" value="LOR"/>
    <property type="match status" value="1"/>
</dbReference>
<evidence type="ECO:0000313" key="2">
    <source>
        <dbReference type="EMBL" id="QFJ53776.1"/>
    </source>
</evidence>
<proteinExistence type="inferred from homology"/>
<dbReference type="Proteomes" id="UP000327030">
    <property type="component" value="Chromosome 1"/>
</dbReference>
<dbReference type="KEGG" id="pxv:FXF36_02270"/>
<comment type="similarity">
    <text evidence="1">Belongs to the LOR family.</text>
</comment>